<protein>
    <submittedName>
        <fullName evidence="2">Uncharacterized protein</fullName>
    </submittedName>
</protein>
<feature type="compositionally biased region" description="Basic and acidic residues" evidence="1">
    <location>
        <begin position="48"/>
        <end position="67"/>
    </location>
</feature>
<feature type="non-terminal residue" evidence="2">
    <location>
        <position position="1"/>
    </location>
</feature>
<evidence type="ECO:0000256" key="1">
    <source>
        <dbReference type="SAM" id="MobiDB-lite"/>
    </source>
</evidence>
<dbReference type="AlphaFoldDB" id="X0GUK9"/>
<gene>
    <name evidence="2" type="ORF">FOPG_20185</name>
</gene>
<proteinExistence type="predicted"/>
<name>X0GUK9_FUSOX</name>
<feature type="region of interest" description="Disordered" evidence="1">
    <location>
        <begin position="40"/>
        <end position="74"/>
    </location>
</feature>
<accession>X0GUK9</accession>
<dbReference type="HOGENOM" id="CLU_2694470_0_0_1"/>
<sequence>PSGNEFKESLKTASTALAPSIKSFKQLLTSINNKHSRLTAVKGSLSSQRDKLAKDQRKAKDSLKDVKTSTATEN</sequence>
<dbReference type="EMBL" id="KK035124">
    <property type="protein sequence ID" value="EXL63541.1"/>
    <property type="molecule type" value="Genomic_DNA"/>
</dbReference>
<evidence type="ECO:0000313" key="2">
    <source>
        <dbReference type="EMBL" id="EXL63541.1"/>
    </source>
</evidence>
<organism evidence="2">
    <name type="scientific">Fusarium oxysporum f. sp. conglutinans race 2 54008</name>
    <dbReference type="NCBI Taxonomy" id="1089457"/>
    <lineage>
        <taxon>Eukaryota</taxon>
        <taxon>Fungi</taxon>
        <taxon>Dikarya</taxon>
        <taxon>Ascomycota</taxon>
        <taxon>Pezizomycotina</taxon>
        <taxon>Sordariomycetes</taxon>
        <taxon>Hypocreomycetidae</taxon>
        <taxon>Hypocreales</taxon>
        <taxon>Nectriaceae</taxon>
        <taxon>Fusarium</taxon>
        <taxon>Fusarium oxysporum species complex</taxon>
    </lineage>
</organism>
<reference evidence="2" key="1">
    <citation type="submission" date="2011-11" db="EMBL/GenBank/DDBJ databases">
        <title>The Genome Sequence of Fusarium oxysporum PHW808.</title>
        <authorList>
            <consortium name="The Broad Institute Genome Sequencing Platform"/>
            <person name="Ma L.-J."/>
            <person name="Gale L.R."/>
            <person name="Schwartz D.C."/>
            <person name="Zhou S."/>
            <person name="Corby-Kistler H."/>
            <person name="Young S.K."/>
            <person name="Zeng Q."/>
            <person name="Gargeya S."/>
            <person name="Fitzgerald M."/>
            <person name="Haas B."/>
            <person name="Abouelleil A."/>
            <person name="Alvarado L."/>
            <person name="Arachchi H.M."/>
            <person name="Berlin A."/>
            <person name="Brown A."/>
            <person name="Chapman S.B."/>
            <person name="Chen Z."/>
            <person name="Dunbar C."/>
            <person name="Freedman E."/>
            <person name="Gearin G."/>
            <person name="Goldberg J."/>
            <person name="Griggs A."/>
            <person name="Gujja S."/>
            <person name="Heiman D."/>
            <person name="Howarth C."/>
            <person name="Larson L."/>
            <person name="Lui A."/>
            <person name="MacDonald P.J.P."/>
            <person name="Montmayeur A."/>
            <person name="Murphy C."/>
            <person name="Neiman D."/>
            <person name="Pearson M."/>
            <person name="Priest M."/>
            <person name="Roberts A."/>
            <person name="Saif S."/>
            <person name="Shea T."/>
            <person name="Shenoy N."/>
            <person name="Sisk P."/>
            <person name="Stolte C."/>
            <person name="Sykes S."/>
            <person name="Wortman J."/>
            <person name="Nusbaum C."/>
            <person name="Birren B."/>
        </authorList>
    </citation>
    <scope>NUCLEOTIDE SEQUENCE [LARGE SCALE GENOMIC DNA]</scope>
    <source>
        <strain evidence="2">54008</strain>
    </source>
</reference>
<reference evidence="2" key="2">
    <citation type="submission" date="2014-03" db="EMBL/GenBank/DDBJ databases">
        <title>The Genome Annotation of Fusarium oxysporum PHW808.</title>
        <authorList>
            <consortium name="The Broad Institute Genomics Platform"/>
            <person name="Ma L.-J."/>
            <person name="Corby-Kistler H."/>
            <person name="Broz K."/>
            <person name="Gale L.R."/>
            <person name="Jonkers W."/>
            <person name="O'Donnell K."/>
            <person name="Ploetz R."/>
            <person name="Steinberg C."/>
            <person name="Schwartz D.C."/>
            <person name="VanEtten H."/>
            <person name="Zhou S."/>
            <person name="Young S.K."/>
            <person name="Zeng Q."/>
            <person name="Gargeya S."/>
            <person name="Fitzgerald M."/>
            <person name="Abouelleil A."/>
            <person name="Alvarado L."/>
            <person name="Chapman S.B."/>
            <person name="Gainer-Dewar J."/>
            <person name="Goldberg J."/>
            <person name="Griggs A."/>
            <person name="Gujja S."/>
            <person name="Hansen M."/>
            <person name="Howarth C."/>
            <person name="Imamovic A."/>
            <person name="Ireland A."/>
            <person name="Larimer J."/>
            <person name="McCowan C."/>
            <person name="Murphy C."/>
            <person name="Pearson M."/>
            <person name="Poon T.W."/>
            <person name="Priest M."/>
            <person name="Roberts A."/>
            <person name="Saif S."/>
            <person name="Shea T."/>
            <person name="Sykes S."/>
            <person name="Wortman J."/>
            <person name="Nusbaum C."/>
            <person name="Birren B."/>
        </authorList>
    </citation>
    <scope>NUCLEOTIDE SEQUENCE</scope>
    <source>
        <strain evidence="2">54008</strain>
    </source>
</reference>
<dbReference type="Proteomes" id="UP000030676">
    <property type="component" value="Unassembled WGS sequence"/>
</dbReference>